<gene>
    <name evidence="4" type="ORF">BCR36DRAFT_412845</name>
</gene>
<name>A0A1Y1V7W8_9FUNG</name>
<accession>A0A1Y1V7W8</accession>
<evidence type="ECO:0000256" key="1">
    <source>
        <dbReference type="SAM" id="Coils"/>
    </source>
</evidence>
<reference evidence="4 5" key="1">
    <citation type="submission" date="2016-08" db="EMBL/GenBank/DDBJ databases">
        <title>Genomes of anaerobic fungi encode conserved fungal cellulosomes for biomass hydrolysis.</title>
        <authorList>
            <consortium name="DOE Joint Genome Institute"/>
            <person name="Haitjema C.H."/>
            <person name="Gilmore S.P."/>
            <person name="Henske J.K."/>
            <person name="Solomon K.V."/>
            <person name="De Groot R."/>
            <person name="Kuo A."/>
            <person name="Mondo S.J."/>
            <person name="Salamov A.A."/>
            <person name="Labutti K."/>
            <person name="Zhao Z."/>
            <person name="Chiniquy J."/>
            <person name="Barry K."/>
            <person name="Brewer H.M."/>
            <person name="Purvine S.O."/>
            <person name="Wright A.T."/>
            <person name="Boxma B."/>
            <person name="Van Alen T."/>
            <person name="Hackstein J.H."/>
            <person name="Baker S.E."/>
            <person name="Grigoriev I.V."/>
            <person name="O'Malley M.A."/>
        </authorList>
    </citation>
    <scope>NUCLEOTIDE SEQUENCE [LARGE SCALE GENOMIC DNA]</scope>
    <source>
        <strain evidence="5">finn</strain>
    </source>
</reference>
<comment type="caution">
    <text evidence="4">The sequence shown here is derived from an EMBL/GenBank/DDBJ whole genome shotgun (WGS) entry which is preliminary data.</text>
</comment>
<evidence type="ECO:0000256" key="2">
    <source>
        <dbReference type="SAM" id="MobiDB-lite"/>
    </source>
</evidence>
<dbReference type="InterPro" id="IPR040151">
    <property type="entry name" value="Gfd2/YDR514C-like"/>
</dbReference>
<feature type="compositionally biased region" description="Polar residues" evidence="2">
    <location>
        <begin position="1"/>
        <end position="16"/>
    </location>
</feature>
<evidence type="ECO:0000313" key="4">
    <source>
        <dbReference type="EMBL" id="ORX49329.1"/>
    </source>
</evidence>
<dbReference type="AlphaFoldDB" id="A0A1Y1V7W8"/>
<sequence length="388" mass="45086">MKNDTNNTVIDLTSNSDGDDNTLPAFLPDPTDKSYEKPEKLQNRIKLIELIKEKIDDDKLYICLDIEAFERNHDFLTEFGWCIFKKNGEVIKKKHAIVEENKNYRNGRYVPDNRDYFKFGESQYEKLEDIYKELKNDFDKVNYLVGHGINNDIRFLKKIKVDVSKFKKMNSGSKIDDYGIIETMDLFSGYFLKKPVGLQKSLIKLEIQYDKLHNAGNDAYYTMQVFLEIIKRFDFSSNRLYEQIMNYKPPKKIKSNNNKNNKIMNNNNTISTSNNGGVGNSSIANDETDQGRNDRTIIGNSNDSEKSINNNTLNYQSGGNNNKNYNKNNRSNNKDNEGGNNTKNNVKKNGQRRNNGKQQRNLNKKKSYSYPRSNRHNNNYNNSNNLKV</sequence>
<dbReference type="PANTHER" id="PTHR28083">
    <property type="entry name" value="GOOD FOR FULL DBP5 ACTIVITY PROTEIN 2"/>
    <property type="match status" value="1"/>
</dbReference>
<dbReference type="Gene3D" id="3.30.420.10">
    <property type="entry name" value="Ribonuclease H-like superfamily/Ribonuclease H"/>
    <property type="match status" value="1"/>
</dbReference>
<dbReference type="GO" id="GO:0005634">
    <property type="term" value="C:nucleus"/>
    <property type="evidence" value="ECO:0007669"/>
    <property type="project" value="TreeGrafter"/>
</dbReference>
<dbReference type="InterPro" id="IPR012337">
    <property type="entry name" value="RNaseH-like_sf"/>
</dbReference>
<evidence type="ECO:0000313" key="5">
    <source>
        <dbReference type="Proteomes" id="UP000193719"/>
    </source>
</evidence>
<proteinExistence type="predicted"/>
<feature type="coiled-coil region" evidence="1">
    <location>
        <begin position="117"/>
        <end position="144"/>
    </location>
</feature>
<dbReference type="InterPro" id="IPR048519">
    <property type="entry name" value="Gfd2/YDR514C-like_C"/>
</dbReference>
<dbReference type="EMBL" id="MCFH01000024">
    <property type="protein sequence ID" value="ORX49329.1"/>
    <property type="molecule type" value="Genomic_DNA"/>
</dbReference>
<organism evidence="4 5">
    <name type="scientific">Piromyces finnis</name>
    <dbReference type="NCBI Taxonomy" id="1754191"/>
    <lineage>
        <taxon>Eukaryota</taxon>
        <taxon>Fungi</taxon>
        <taxon>Fungi incertae sedis</taxon>
        <taxon>Chytridiomycota</taxon>
        <taxon>Chytridiomycota incertae sedis</taxon>
        <taxon>Neocallimastigomycetes</taxon>
        <taxon>Neocallimastigales</taxon>
        <taxon>Neocallimastigaceae</taxon>
        <taxon>Piromyces</taxon>
    </lineage>
</organism>
<keyword evidence="5" id="KW-1185">Reference proteome</keyword>
<feature type="compositionally biased region" description="Low complexity" evidence="2">
    <location>
        <begin position="368"/>
        <end position="388"/>
    </location>
</feature>
<dbReference type="Proteomes" id="UP000193719">
    <property type="component" value="Unassembled WGS sequence"/>
</dbReference>
<dbReference type="InterPro" id="IPR036397">
    <property type="entry name" value="RNaseH_sf"/>
</dbReference>
<reference evidence="4 5" key="2">
    <citation type="submission" date="2016-08" db="EMBL/GenBank/DDBJ databases">
        <title>Pervasive Adenine N6-methylation of Active Genes in Fungi.</title>
        <authorList>
            <consortium name="DOE Joint Genome Institute"/>
            <person name="Mondo S.J."/>
            <person name="Dannebaum R.O."/>
            <person name="Kuo R.C."/>
            <person name="Labutti K."/>
            <person name="Haridas S."/>
            <person name="Kuo A."/>
            <person name="Salamov A."/>
            <person name="Ahrendt S.R."/>
            <person name="Lipzen A."/>
            <person name="Sullivan W."/>
            <person name="Andreopoulos W.B."/>
            <person name="Clum A."/>
            <person name="Lindquist E."/>
            <person name="Daum C."/>
            <person name="Ramamoorthy G.K."/>
            <person name="Gryganskyi A."/>
            <person name="Culley D."/>
            <person name="Magnuson J.K."/>
            <person name="James T.Y."/>
            <person name="O'Malley M.A."/>
            <person name="Stajich J.E."/>
            <person name="Spatafora J.W."/>
            <person name="Visel A."/>
            <person name="Grigoriev I.V."/>
        </authorList>
    </citation>
    <scope>NUCLEOTIDE SEQUENCE [LARGE SCALE GENOMIC DNA]</scope>
    <source>
        <strain evidence="5">finn</strain>
    </source>
</reference>
<dbReference type="PANTHER" id="PTHR28083:SF1">
    <property type="entry name" value="GOOD FOR FULL DBP5 ACTIVITY PROTEIN 2"/>
    <property type="match status" value="1"/>
</dbReference>
<dbReference type="SUPFAM" id="SSF53098">
    <property type="entry name" value="Ribonuclease H-like"/>
    <property type="match status" value="1"/>
</dbReference>
<feature type="compositionally biased region" description="Low complexity" evidence="2">
    <location>
        <begin position="255"/>
        <end position="285"/>
    </location>
</feature>
<feature type="compositionally biased region" description="Basic residues" evidence="2">
    <location>
        <begin position="345"/>
        <end position="355"/>
    </location>
</feature>
<feature type="domain" description="Gfd2/YDR514C-like C-terminal" evidence="3">
    <location>
        <begin position="61"/>
        <end position="228"/>
    </location>
</feature>
<dbReference type="OrthoDB" id="2145921at2759"/>
<feature type="region of interest" description="Disordered" evidence="2">
    <location>
        <begin position="1"/>
        <end position="34"/>
    </location>
</feature>
<feature type="compositionally biased region" description="Low complexity" evidence="2">
    <location>
        <begin position="318"/>
        <end position="331"/>
    </location>
</feature>
<dbReference type="GO" id="GO:0003676">
    <property type="term" value="F:nucleic acid binding"/>
    <property type="evidence" value="ECO:0007669"/>
    <property type="project" value="InterPro"/>
</dbReference>
<feature type="compositionally biased region" description="Polar residues" evidence="2">
    <location>
        <begin position="298"/>
        <end position="317"/>
    </location>
</feature>
<feature type="region of interest" description="Disordered" evidence="2">
    <location>
        <begin position="250"/>
        <end position="388"/>
    </location>
</feature>
<dbReference type="Pfam" id="PF21762">
    <property type="entry name" value="DEDDh_C"/>
    <property type="match status" value="1"/>
</dbReference>
<protein>
    <recommendedName>
        <fullName evidence="3">Gfd2/YDR514C-like C-terminal domain-containing protein</fullName>
    </recommendedName>
</protein>
<dbReference type="STRING" id="1754191.A0A1Y1V7W8"/>
<keyword evidence="1" id="KW-0175">Coiled coil</keyword>
<evidence type="ECO:0000259" key="3">
    <source>
        <dbReference type="Pfam" id="PF21762"/>
    </source>
</evidence>